<dbReference type="EMBL" id="JADWDJ010000017">
    <property type="protein sequence ID" value="KAG5267964.1"/>
    <property type="molecule type" value="Genomic_DNA"/>
</dbReference>
<feature type="region of interest" description="Disordered" evidence="1">
    <location>
        <begin position="362"/>
        <end position="393"/>
    </location>
</feature>
<feature type="compositionally biased region" description="Basic and acidic residues" evidence="1">
    <location>
        <begin position="699"/>
        <end position="716"/>
    </location>
</feature>
<feature type="region of interest" description="Disordered" evidence="1">
    <location>
        <begin position="480"/>
        <end position="531"/>
    </location>
</feature>
<evidence type="ECO:0000256" key="1">
    <source>
        <dbReference type="SAM" id="MobiDB-lite"/>
    </source>
</evidence>
<proteinExistence type="predicted"/>
<dbReference type="Proteomes" id="UP000823561">
    <property type="component" value="Chromosome 17"/>
</dbReference>
<name>A0AAV6FYN8_9TELE</name>
<feature type="region of interest" description="Disordered" evidence="1">
    <location>
        <begin position="581"/>
        <end position="616"/>
    </location>
</feature>
<keyword evidence="3" id="KW-1185">Reference proteome</keyword>
<evidence type="ECO:0000313" key="2">
    <source>
        <dbReference type="EMBL" id="KAG5267964.1"/>
    </source>
</evidence>
<gene>
    <name evidence="2" type="ORF">AALO_G00227920</name>
</gene>
<feature type="region of interest" description="Disordered" evidence="1">
    <location>
        <begin position="673"/>
        <end position="756"/>
    </location>
</feature>
<accession>A0AAV6FYN8</accession>
<feature type="region of interest" description="Disordered" evidence="1">
    <location>
        <begin position="183"/>
        <end position="202"/>
    </location>
</feature>
<evidence type="ECO:0000313" key="3">
    <source>
        <dbReference type="Proteomes" id="UP000823561"/>
    </source>
</evidence>
<reference evidence="2 3" key="1">
    <citation type="submission" date="2020-10" db="EMBL/GenBank/DDBJ databases">
        <title>Chromosome-scale genome assembly of the Allis shad, Alosa alosa.</title>
        <authorList>
            <person name="Margot Z."/>
            <person name="Christophe K."/>
            <person name="Cabau C."/>
            <person name="Louis A."/>
            <person name="Berthelot C."/>
            <person name="Parey E."/>
            <person name="Roest Crollius H."/>
            <person name="Montfort J."/>
            <person name="Robinson-Rechavi M."/>
            <person name="Bucao C."/>
            <person name="Bouchez O."/>
            <person name="Gislard M."/>
            <person name="Lluch J."/>
            <person name="Milhes M."/>
            <person name="Lampietro C."/>
            <person name="Lopez Roques C."/>
            <person name="Donnadieu C."/>
            <person name="Braasch I."/>
            <person name="Desvignes T."/>
            <person name="Postlethwait J."/>
            <person name="Bobe J."/>
            <person name="Guiguen Y."/>
        </authorList>
    </citation>
    <scope>NUCLEOTIDE SEQUENCE [LARGE SCALE GENOMIC DNA]</scope>
    <source>
        <strain evidence="2">M-15738</strain>
        <tissue evidence="2">Blood</tissue>
    </source>
</reference>
<organism evidence="2 3">
    <name type="scientific">Alosa alosa</name>
    <name type="common">allis shad</name>
    <dbReference type="NCBI Taxonomy" id="278164"/>
    <lineage>
        <taxon>Eukaryota</taxon>
        <taxon>Metazoa</taxon>
        <taxon>Chordata</taxon>
        <taxon>Craniata</taxon>
        <taxon>Vertebrata</taxon>
        <taxon>Euteleostomi</taxon>
        <taxon>Actinopterygii</taxon>
        <taxon>Neopterygii</taxon>
        <taxon>Teleostei</taxon>
        <taxon>Clupei</taxon>
        <taxon>Clupeiformes</taxon>
        <taxon>Clupeoidei</taxon>
        <taxon>Clupeidae</taxon>
        <taxon>Alosa</taxon>
    </lineage>
</organism>
<feature type="compositionally biased region" description="Basic and acidic residues" evidence="1">
    <location>
        <begin position="676"/>
        <end position="686"/>
    </location>
</feature>
<comment type="caution">
    <text evidence="2">The sequence shown here is derived from an EMBL/GenBank/DDBJ whole genome shotgun (WGS) entry which is preliminary data.</text>
</comment>
<sequence>MNWVGGSRSRIMMKNDTKKQREYFAKKRLENKLQTLGLPTSPKRESTGSMDLVTLFIVNQIATKKTKASQPKVTHFRELKGPNRARPGQLLALPMSPCSPSRLPLAEVQPLHSSTPFERERTFVKKRKTHFSLFKQPELSPVLESNLSDISAPDYQHHVRDSFSPYSVASPASVSSAGLFPSHQPSRTHIHTSPNPWDITQPERSQFNPYFHPSGERERESVRWAGEMQAATAGHTHHTHTTTTTMPVTRVQFGGIETITIEGRGHDTRTAGFPLGAAGKSTPQEPFFRDFCSDEYNTQAPYDKEVMKIHLPEKNAISTITKGASETFMSSAVDLGGIVESQQRGAEQDLVRTMFTCADSRQDGGYEQVSVRSESPSYSPREGCNPSDSDDEEDDCCCQHNTHDALEASCTRKCVELDTPFLNSHSTFTQHDLSDIQQHSQNEDKGRMAHKSGRPVPCDAAKNRGSWRGCGEDQYVPARAAPGNTHQPGGRTAEPPAAIPQPAPQTQEVGTQTTPIPRPTLTDASTQWCPPRDIRSTAAETEHHHYPKSPSHMPAVPPRFTRGQYEHKNELLKKASQNWLGSATTPAESHTHTHTHSYTREQNTPWQTRGGAHTHSPIPTPECNRFGPTPSSVSAAAPLHTWAQQHGAVRHPCAAVAVDQPPTPVLGVRSRILHQHSTEEVRREHPSVLGGGGEEDRQEGDGRRVAEQSAEQERCENLTLSEATTRAGERDTEEAAEEEEEEERGEKSVSEEAETLQEIADILLMMKRRKK</sequence>
<dbReference type="InterPro" id="IPR027883">
    <property type="entry name" value="Redic1-like"/>
</dbReference>
<feature type="compositionally biased region" description="Polar residues" evidence="1">
    <location>
        <begin position="183"/>
        <end position="195"/>
    </location>
</feature>
<feature type="compositionally biased region" description="Acidic residues" evidence="1">
    <location>
        <begin position="731"/>
        <end position="743"/>
    </location>
</feature>
<dbReference type="PANTHER" id="PTHR35158:SF1">
    <property type="entry name" value="CDNA SEQUENCE CN725425"/>
    <property type="match status" value="1"/>
</dbReference>
<dbReference type="PANTHER" id="PTHR35158">
    <property type="entry name" value="CDNA SEQUENCE CN725425"/>
    <property type="match status" value="1"/>
</dbReference>
<protein>
    <submittedName>
        <fullName evidence="2">Uncharacterized protein</fullName>
    </submittedName>
</protein>
<dbReference type="AlphaFoldDB" id="A0AAV6FYN8"/>
<feature type="region of interest" description="Disordered" evidence="1">
    <location>
        <begin position="436"/>
        <end position="465"/>
    </location>
</feature>